<feature type="domain" description="Fibronectin type-III" evidence="3">
    <location>
        <begin position="1004"/>
        <end position="1097"/>
    </location>
</feature>
<dbReference type="PRINTS" id="PR00633">
    <property type="entry name" value="RCCNDNSATION"/>
</dbReference>
<dbReference type="SUPFAM" id="SSF49265">
    <property type="entry name" value="Fibronectin type III"/>
    <property type="match status" value="2"/>
</dbReference>
<gene>
    <name evidence="4" type="ORF">JFN88_07310</name>
</gene>
<evidence type="ECO:0000259" key="3">
    <source>
        <dbReference type="PROSITE" id="PS50853"/>
    </source>
</evidence>
<accession>A0A934MUI4</accession>
<dbReference type="PANTHER" id="PTHR45982">
    <property type="entry name" value="REGULATOR OF CHROMOSOME CONDENSATION"/>
    <property type="match status" value="1"/>
</dbReference>
<dbReference type="GO" id="GO:0005085">
    <property type="term" value="F:guanyl-nucleotide exchange factor activity"/>
    <property type="evidence" value="ECO:0007669"/>
    <property type="project" value="TreeGrafter"/>
</dbReference>
<name>A0A934MUI4_9BACL</name>
<proteinExistence type="predicted"/>
<feature type="domain" description="Fibronectin type-III" evidence="3">
    <location>
        <begin position="563"/>
        <end position="652"/>
    </location>
</feature>
<keyword evidence="2" id="KW-0677">Repeat</keyword>
<reference evidence="4" key="1">
    <citation type="submission" date="2020-12" db="EMBL/GenBank/DDBJ databases">
        <authorList>
            <person name="Huq M.A."/>
        </authorList>
    </citation>
    <scope>NUCLEOTIDE SEQUENCE</scope>
    <source>
        <strain evidence="4">MAHUQ-46</strain>
    </source>
</reference>
<dbReference type="InterPro" id="IPR022038">
    <property type="entry name" value="Ig-like_bact"/>
</dbReference>
<organism evidence="4 5">
    <name type="scientific">Paenibacillus roseus</name>
    <dbReference type="NCBI Taxonomy" id="2798579"/>
    <lineage>
        <taxon>Bacteria</taxon>
        <taxon>Bacillati</taxon>
        <taxon>Bacillota</taxon>
        <taxon>Bacilli</taxon>
        <taxon>Bacillales</taxon>
        <taxon>Paenibacillaceae</taxon>
        <taxon>Paenibacillus</taxon>
    </lineage>
</organism>
<dbReference type="Pfam" id="PF12245">
    <property type="entry name" value="Big_3_2"/>
    <property type="match status" value="1"/>
</dbReference>
<dbReference type="Pfam" id="PF25390">
    <property type="entry name" value="WD40_RLD"/>
    <property type="match status" value="2"/>
</dbReference>
<dbReference type="Pfam" id="PF00415">
    <property type="entry name" value="RCC1"/>
    <property type="match status" value="1"/>
</dbReference>
<dbReference type="InterPro" id="IPR036116">
    <property type="entry name" value="FN3_sf"/>
</dbReference>
<dbReference type="SUPFAM" id="SSF50985">
    <property type="entry name" value="RCC1/BLIP-II"/>
    <property type="match status" value="2"/>
</dbReference>
<dbReference type="InterPro" id="IPR003961">
    <property type="entry name" value="FN3_dom"/>
</dbReference>
<dbReference type="InterPro" id="IPR000408">
    <property type="entry name" value="Reg_chr_condens"/>
</dbReference>
<dbReference type="SMART" id="SM00060">
    <property type="entry name" value="FN3"/>
    <property type="match status" value="3"/>
</dbReference>
<dbReference type="CDD" id="cd00063">
    <property type="entry name" value="FN3"/>
    <property type="match status" value="2"/>
</dbReference>
<dbReference type="GO" id="GO:0005737">
    <property type="term" value="C:cytoplasm"/>
    <property type="evidence" value="ECO:0007669"/>
    <property type="project" value="TreeGrafter"/>
</dbReference>
<protein>
    <submittedName>
        <fullName evidence="4">Fibronectin type III domain-containing protein</fullName>
    </submittedName>
</protein>
<evidence type="ECO:0000313" key="5">
    <source>
        <dbReference type="Proteomes" id="UP000640274"/>
    </source>
</evidence>
<dbReference type="RefSeq" id="WP_199018676.1">
    <property type="nucleotide sequence ID" value="NZ_JAELUP010000020.1"/>
</dbReference>
<evidence type="ECO:0000256" key="1">
    <source>
        <dbReference type="ARBA" id="ARBA00022658"/>
    </source>
</evidence>
<evidence type="ECO:0000256" key="2">
    <source>
        <dbReference type="ARBA" id="ARBA00022737"/>
    </source>
</evidence>
<dbReference type="Pfam" id="PF13540">
    <property type="entry name" value="RCC1_2"/>
    <property type="match status" value="1"/>
</dbReference>
<dbReference type="Proteomes" id="UP000640274">
    <property type="component" value="Unassembled WGS sequence"/>
</dbReference>
<dbReference type="PROSITE" id="PS50012">
    <property type="entry name" value="RCC1_3"/>
    <property type="match status" value="14"/>
</dbReference>
<dbReference type="Gene3D" id="2.60.40.10">
    <property type="entry name" value="Immunoglobulins"/>
    <property type="match status" value="2"/>
</dbReference>
<dbReference type="PROSITE" id="PS00626">
    <property type="entry name" value="RCC1_2"/>
    <property type="match status" value="1"/>
</dbReference>
<dbReference type="Gene3D" id="2.130.10.30">
    <property type="entry name" value="Regulator of chromosome condensation 1/beta-lactamase-inhibitor protein II"/>
    <property type="match status" value="4"/>
</dbReference>
<comment type="caution">
    <text evidence="4">The sequence shown here is derived from an EMBL/GenBank/DDBJ whole genome shotgun (WGS) entry which is preliminary data.</text>
</comment>
<keyword evidence="5" id="KW-1185">Reference proteome</keyword>
<dbReference type="PROSITE" id="PS50853">
    <property type="entry name" value="FN3"/>
    <property type="match status" value="2"/>
</dbReference>
<sequence>MMKKRCLPILLCAVLVYSLFVSIIGNSNVVAEGTPPVTSHVLNGRQAPNGIYYGPVEVQLSAYGSSSGVLRTQYSLDAGATWTVYSQPVMFSEKKLYQFLYRSIDNNNNIESPKLVEFTIKQDIFKPETTVRIIGAEGQNSYYTGPVSVVLEAEDLHSGVDYSEYSLDGAQTWVRYTKPFQLMDEKNWIIHYRSKDLGGNQEKTKKAKINIDITPPTAPDILSSPTEWSNSQFIVSLIDGVDKESGTMKSQYRIGSTGAWLDYSDPFSVGGNGWVQVYARTNDYAGKTSEVSERTLKFDKIAPTAPSIGLSTESWTNEDVYVSLIAGTDEDSKVRVVEYKTGTDIEWLEYVDSFMIRNEGITPIYARTADWAGNTGPNAESVAKIDFTPPGAPLFSPESENWTNKDVHLQIIHGPDALSGADYSQYTLDDSEEWTSYEIPLLFTDEGVTVVHAFTYDKAGNTSEIRSHKVRIDKTPPTVPILKATVTDWTNQNVQVTLDSGTDALSGVARNEYKIGVNGTWVEYSAPFTMSSEGDFRIFARTVDAAENMSEVTEIVVRIDKTPPSIPTNLFKVSQLGGTVLLRWTSSTDNLSGVALYEIYNGSNLMATSVENKIQLTNLQTNLKYSITVKAVDRAGNRSASSNPIVFNTNEPMITGGRDHNFAWNQQGVVRGWGNNNRGQLGDGTISMRYTPVQISALQGFTMIKTGVRDNIGLRPDGTVWIWGENGAGQIIAPTQINGLDNVVSISMGIQHYMALKDDGTVWAWGINNAGMLGDGTTTSRSTPVKVVGLNSIVAIANGYYHSMALREDGTVWVWGSNSRGQLGINAAWNQDQLVPVQISNLSNVAEISTSYMHSAVLKRDGTVWTWGFNDNGQLGNGVDFEDSFVPVQVQNLTGVIKISSSYAHNLALTDDGKVWAWGDNYYGQLGDGTKNKRKVPVQVAHMEGISEIFAGEYYSMAVKRNGSVWAWGINSYGQLGDGTTVNKITRNLVNGIPYPTDNIAPSAPGSLIVAGKTSNTVVLSWNEATDNHAVKEYLIYQGSTLSGTVGVDGNTIDMATTYTPTSLTPGSTYTFSVKARDYAGNLSASSNTVSATTEISFPLALSAASNHTLVLKSDGSIWGWGSNSNGQLGNLAGNSSTIPKQTVNLTSVISISAGDTHNLALMSDGTVWSWGGNSSGQLGNTTASMRFDPQKIEGLNSIIAVSAGHTHSLALKSDGTVWSWGSNAFGELGQGTTGNPSYTPKQILSLSGVKSISAGFFFNLVTKTDGTIWAWGSNSKGQLGNGTTTNASIPFQLTNLSNVIDISAGGYHSLALQQGGTVWAWGYNNSGQLGDGTKTDKKTPVLVNSLSGIKQVSAGLYFSMAMSDNTVYTWGDNSVGQLGNGSVANSFSTPVAVSSLNNIKTIDAGYQTGAALANNTVMSWGGNGSGQLGNGTKNNSRVPVAATDLVPTASASASSKSLAEKGKENNTWDEEIYLNFNNIDIITYDSIAPLVPQNVVAIKNGNLVTLRWSPSKDNVAVKEYWVYIDNDKVLQTKAYDSVAITVPADRLVSITVKAVDAAGNVSNGSVPISP</sequence>
<evidence type="ECO:0000313" key="4">
    <source>
        <dbReference type="EMBL" id="MBJ6361122.1"/>
    </source>
</evidence>
<dbReference type="InterPro" id="IPR009091">
    <property type="entry name" value="RCC1/BLIP-II"/>
</dbReference>
<dbReference type="EMBL" id="JAELUP010000020">
    <property type="protein sequence ID" value="MBJ6361122.1"/>
    <property type="molecule type" value="Genomic_DNA"/>
</dbReference>
<dbReference type="InterPro" id="IPR058923">
    <property type="entry name" value="RCC1-like_dom"/>
</dbReference>
<dbReference type="NCBIfam" id="NF047446">
    <property type="entry name" value="barrel_OmpL47"/>
    <property type="match status" value="5"/>
</dbReference>
<dbReference type="PANTHER" id="PTHR45982:SF1">
    <property type="entry name" value="REGULATOR OF CHROMOSOME CONDENSATION"/>
    <property type="match status" value="1"/>
</dbReference>
<dbReference type="InterPro" id="IPR051553">
    <property type="entry name" value="Ran_GTPase-activating"/>
</dbReference>
<keyword evidence="1" id="KW-0344">Guanine-nucleotide releasing factor</keyword>
<dbReference type="InterPro" id="IPR058094">
    <property type="entry name" value="Ig-like_OmpL47-like"/>
</dbReference>
<dbReference type="InterPro" id="IPR013783">
    <property type="entry name" value="Ig-like_fold"/>
</dbReference>